<dbReference type="Gene3D" id="2.60.40.10">
    <property type="entry name" value="Immunoglobulins"/>
    <property type="match status" value="1"/>
</dbReference>
<evidence type="ECO:0000259" key="2">
    <source>
        <dbReference type="PROSITE" id="PS50835"/>
    </source>
</evidence>
<sequence length="131" mass="14474">GNTFRPQVHLLPPPSEELALNELVTLTCLVRGFSPKQVLVRWLQGSQELPRSDYLTWPPRQEPGQGATTFVVTSVLRVSAESWKNGDNFSCMVGHEALPLAFTQKTIDRLAGKPTHVNVSVVMAEVDGICY</sequence>
<dbReference type="InterPro" id="IPR003597">
    <property type="entry name" value="Ig_C1-set"/>
</dbReference>
<dbReference type="InterPro" id="IPR003006">
    <property type="entry name" value="Ig/MHC_CS"/>
</dbReference>
<protein>
    <recommendedName>
        <fullName evidence="2">Ig-like domain-containing protein</fullName>
    </recommendedName>
</protein>
<dbReference type="InterPro" id="IPR050380">
    <property type="entry name" value="Immune_Resp_Modulators"/>
</dbReference>
<dbReference type="GeneTree" id="ENSGT00940000161516"/>
<dbReference type="Ensembl" id="ENSPCOT00000004983.1">
    <property type="protein sequence ID" value="ENSPCOP00000001403.1"/>
    <property type="gene ID" value="ENSPCOG00000004445.1"/>
</dbReference>
<dbReference type="PROSITE" id="PS50835">
    <property type="entry name" value="IG_LIKE"/>
    <property type="match status" value="1"/>
</dbReference>
<keyword evidence="1" id="KW-0393">Immunoglobulin domain</keyword>
<evidence type="ECO:0000256" key="1">
    <source>
        <dbReference type="ARBA" id="ARBA00023319"/>
    </source>
</evidence>
<dbReference type="CDD" id="cd05768">
    <property type="entry name" value="IgC1_CH3_IgAGD_CH4_IgAEM"/>
    <property type="match status" value="1"/>
</dbReference>
<evidence type="ECO:0000313" key="3">
    <source>
        <dbReference type="Ensembl" id="ENSPCOP00000001403.1"/>
    </source>
</evidence>
<dbReference type="InterPro" id="IPR013783">
    <property type="entry name" value="Ig-like_fold"/>
</dbReference>
<accession>A0A2K6EI39</accession>
<dbReference type="PANTHER" id="PTHR23411">
    <property type="entry name" value="TAPASIN"/>
    <property type="match status" value="1"/>
</dbReference>
<dbReference type="FunFam" id="2.60.40.10:FF:000463">
    <property type="entry name" value="Immunoglobulin heavy constant gamma 1"/>
    <property type="match status" value="1"/>
</dbReference>
<organism evidence="3 4">
    <name type="scientific">Propithecus coquereli</name>
    <name type="common">Coquerel's sifaka</name>
    <name type="synonym">Propithecus verreauxi coquereli</name>
    <dbReference type="NCBI Taxonomy" id="379532"/>
    <lineage>
        <taxon>Eukaryota</taxon>
        <taxon>Metazoa</taxon>
        <taxon>Chordata</taxon>
        <taxon>Craniata</taxon>
        <taxon>Vertebrata</taxon>
        <taxon>Euteleostomi</taxon>
        <taxon>Mammalia</taxon>
        <taxon>Eutheria</taxon>
        <taxon>Euarchontoglires</taxon>
        <taxon>Primates</taxon>
        <taxon>Strepsirrhini</taxon>
        <taxon>Lemuriformes</taxon>
        <taxon>Indriidae</taxon>
        <taxon>Propithecus</taxon>
    </lineage>
</organism>
<proteinExistence type="predicted"/>
<reference evidence="3" key="2">
    <citation type="submission" date="2025-09" db="UniProtKB">
        <authorList>
            <consortium name="Ensembl"/>
        </authorList>
    </citation>
    <scope>IDENTIFICATION</scope>
</reference>
<feature type="domain" description="Ig-like" evidence="2">
    <location>
        <begin position="6"/>
        <end position="108"/>
    </location>
</feature>
<name>A0A2K6EI39_PROCO</name>
<dbReference type="SMART" id="SM00407">
    <property type="entry name" value="IGc1"/>
    <property type="match status" value="1"/>
</dbReference>
<dbReference type="InterPro" id="IPR036179">
    <property type="entry name" value="Ig-like_dom_sf"/>
</dbReference>
<dbReference type="PROSITE" id="PS00290">
    <property type="entry name" value="IG_MHC"/>
    <property type="match status" value="1"/>
</dbReference>
<keyword evidence="4" id="KW-1185">Reference proteome</keyword>
<dbReference type="Pfam" id="PF07654">
    <property type="entry name" value="C1-set"/>
    <property type="match status" value="1"/>
</dbReference>
<reference evidence="3" key="1">
    <citation type="submission" date="2025-08" db="UniProtKB">
        <authorList>
            <consortium name="Ensembl"/>
        </authorList>
    </citation>
    <scope>IDENTIFICATION</scope>
</reference>
<dbReference type="Proteomes" id="UP000233160">
    <property type="component" value="Unassembled WGS sequence"/>
</dbReference>
<dbReference type="InterPro" id="IPR007110">
    <property type="entry name" value="Ig-like_dom"/>
</dbReference>
<evidence type="ECO:0000313" key="4">
    <source>
        <dbReference type="Proteomes" id="UP000233160"/>
    </source>
</evidence>
<dbReference type="SUPFAM" id="SSF48726">
    <property type="entry name" value="Immunoglobulin"/>
    <property type="match status" value="1"/>
</dbReference>
<dbReference type="OMA" id="NGDNFSC"/>
<dbReference type="AlphaFoldDB" id="A0A2K6EI39"/>